<evidence type="ECO:0000313" key="1">
    <source>
        <dbReference type="EMBL" id="MBW84299.1"/>
    </source>
</evidence>
<reference evidence="1" key="1">
    <citation type="submission" date="2018-02" db="EMBL/GenBank/DDBJ databases">
        <title>Rhizophora mucronata_Transcriptome.</title>
        <authorList>
            <person name="Meera S.P."/>
            <person name="Sreeshan A."/>
            <person name="Augustine A."/>
        </authorList>
    </citation>
    <scope>NUCLEOTIDE SEQUENCE</scope>
    <source>
        <tissue evidence="1">Leaf</tissue>
    </source>
</reference>
<sequence length="17" mass="1896">MSLLSHLLLLLSRGETL</sequence>
<protein>
    <submittedName>
        <fullName evidence="1">Uncharacterized protein</fullName>
    </submittedName>
</protein>
<name>A0A2P2ISU3_RHIMU</name>
<dbReference type="AlphaFoldDB" id="A0A2P2ISU3"/>
<organism evidence="1">
    <name type="scientific">Rhizophora mucronata</name>
    <name type="common">Asiatic mangrove</name>
    <dbReference type="NCBI Taxonomy" id="61149"/>
    <lineage>
        <taxon>Eukaryota</taxon>
        <taxon>Viridiplantae</taxon>
        <taxon>Streptophyta</taxon>
        <taxon>Embryophyta</taxon>
        <taxon>Tracheophyta</taxon>
        <taxon>Spermatophyta</taxon>
        <taxon>Magnoliopsida</taxon>
        <taxon>eudicotyledons</taxon>
        <taxon>Gunneridae</taxon>
        <taxon>Pentapetalae</taxon>
        <taxon>rosids</taxon>
        <taxon>fabids</taxon>
        <taxon>Malpighiales</taxon>
        <taxon>Rhizophoraceae</taxon>
        <taxon>Rhizophora</taxon>
    </lineage>
</organism>
<proteinExistence type="predicted"/>
<dbReference type="EMBL" id="GGEC01003816">
    <property type="protein sequence ID" value="MBW84299.1"/>
    <property type="molecule type" value="Transcribed_RNA"/>
</dbReference>
<accession>A0A2P2ISU3</accession>